<feature type="transmembrane region" description="Helical" evidence="1">
    <location>
        <begin position="12"/>
        <end position="31"/>
    </location>
</feature>
<keyword evidence="1" id="KW-0472">Membrane</keyword>
<keyword evidence="3" id="KW-1185">Reference proteome</keyword>
<comment type="caution">
    <text evidence="2">The sequence shown here is derived from an EMBL/GenBank/DDBJ whole genome shotgun (WGS) entry which is preliminary data.</text>
</comment>
<dbReference type="RefSeq" id="WP_191281631.1">
    <property type="nucleotide sequence ID" value="NZ_BNAI01000001.1"/>
</dbReference>
<organism evidence="2 3">
    <name type="scientific">Pseudolysinimonas yzui</name>
    <dbReference type="NCBI Taxonomy" id="2708254"/>
    <lineage>
        <taxon>Bacteria</taxon>
        <taxon>Bacillati</taxon>
        <taxon>Actinomycetota</taxon>
        <taxon>Actinomycetes</taxon>
        <taxon>Micrococcales</taxon>
        <taxon>Microbacteriaceae</taxon>
        <taxon>Pseudolysinimonas</taxon>
    </lineage>
</organism>
<keyword evidence="1" id="KW-0812">Transmembrane</keyword>
<name>A0A8J3GN57_9MICO</name>
<dbReference type="Proteomes" id="UP000617531">
    <property type="component" value="Unassembled WGS sequence"/>
</dbReference>
<protein>
    <submittedName>
        <fullName evidence="2">Uncharacterized protein</fullName>
    </submittedName>
</protein>
<gene>
    <name evidence="2" type="ORF">GCM10011600_03230</name>
</gene>
<feature type="transmembrane region" description="Helical" evidence="1">
    <location>
        <begin position="51"/>
        <end position="74"/>
    </location>
</feature>
<proteinExistence type="predicted"/>
<dbReference type="EMBL" id="BNAI01000001">
    <property type="protein sequence ID" value="GHF06000.1"/>
    <property type="molecule type" value="Genomic_DNA"/>
</dbReference>
<accession>A0A8J3GN57</accession>
<evidence type="ECO:0000313" key="2">
    <source>
        <dbReference type="EMBL" id="GHF06000.1"/>
    </source>
</evidence>
<evidence type="ECO:0000313" key="3">
    <source>
        <dbReference type="Proteomes" id="UP000617531"/>
    </source>
</evidence>
<feature type="transmembrane region" description="Helical" evidence="1">
    <location>
        <begin position="81"/>
        <end position="103"/>
    </location>
</feature>
<sequence length="105" mass="10291">MSDTDVYVSPTRVPATIALLLGVIGTAGMAWSFVNGISAALDSSGSGAGAYVAVFLVAAALVVAGLVISIVCLARGLARGIATLALLVAIVPVVAIIVIRIAATA</sequence>
<reference evidence="2" key="2">
    <citation type="submission" date="2020-09" db="EMBL/GenBank/DDBJ databases">
        <authorList>
            <person name="Sun Q."/>
            <person name="Zhou Y."/>
        </authorList>
    </citation>
    <scope>NUCLEOTIDE SEQUENCE</scope>
    <source>
        <strain evidence="2">CGMCC 1.16548</strain>
    </source>
</reference>
<evidence type="ECO:0000256" key="1">
    <source>
        <dbReference type="SAM" id="Phobius"/>
    </source>
</evidence>
<dbReference type="AlphaFoldDB" id="A0A8J3GN57"/>
<reference evidence="2" key="1">
    <citation type="journal article" date="2014" name="Int. J. Syst. Evol. Microbiol.">
        <title>Complete genome sequence of Corynebacterium casei LMG S-19264T (=DSM 44701T), isolated from a smear-ripened cheese.</title>
        <authorList>
            <consortium name="US DOE Joint Genome Institute (JGI-PGF)"/>
            <person name="Walter F."/>
            <person name="Albersmeier A."/>
            <person name="Kalinowski J."/>
            <person name="Ruckert C."/>
        </authorList>
    </citation>
    <scope>NUCLEOTIDE SEQUENCE</scope>
    <source>
        <strain evidence="2">CGMCC 1.16548</strain>
    </source>
</reference>
<keyword evidence="1" id="KW-1133">Transmembrane helix</keyword>